<evidence type="ECO:0000256" key="1">
    <source>
        <dbReference type="ARBA" id="ARBA00004651"/>
    </source>
</evidence>
<gene>
    <name evidence="10" type="ORF">SAMN05421730_10427</name>
</gene>
<evidence type="ECO:0000256" key="9">
    <source>
        <dbReference type="SAM" id="Phobius"/>
    </source>
</evidence>
<dbReference type="PANTHER" id="PTHR11795">
    <property type="entry name" value="BRANCHED-CHAIN AMINO ACID TRANSPORT SYSTEM PERMEASE PROTEIN LIVH"/>
    <property type="match status" value="1"/>
</dbReference>
<evidence type="ECO:0000256" key="2">
    <source>
        <dbReference type="ARBA" id="ARBA00022448"/>
    </source>
</evidence>
<keyword evidence="6 9" id="KW-1133">Transmembrane helix</keyword>
<dbReference type="GO" id="GO:0022857">
    <property type="term" value="F:transmembrane transporter activity"/>
    <property type="evidence" value="ECO:0007669"/>
    <property type="project" value="InterPro"/>
</dbReference>
<comment type="similarity">
    <text evidence="8">Belongs to the binding-protein-dependent transport system permease family. LivHM subfamily.</text>
</comment>
<reference evidence="10 11" key="1">
    <citation type="submission" date="2016-09" db="EMBL/GenBank/DDBJ databases">
        <authorList>
            <person name="Capua I."/>
            <person name="De Benedictis P."/>
            <person name="Joannis T."/>
            <person name="Lombin L.H."/>
            <person name="Cattoli G."/>
        </authorList>
    </citation>
    <scope>NUCLEOTIDE SEQUENCE [LARGE SCALE GENOMIC DNA]</scope>
    <source>
        <strain evidence="10 11">GluBS11</strain>
    </source>
</reference>
<keyword evidence="3" id="KW-1003">Cell membrane</keyword>
<keyword evidence="7 9" id="KW-0472">Membrane</keyword>
<evidence type="ECO:0000313" key="11">
    <source>
        <dbReference type="Proteomes" id="UP000199315"/>
    </source>
</evidence>
<name>A0A1D3TYE3_9FIRM</name>
<comment type="subcellular location">
    <subcellularLocation>
        <location evidence="1">Cell membrane</location>
        <topology evidence="1">Multi-pass membrane protein</topology>
    </subcellularLocation>
</comment>
<proteinExistence type="inferred from homology"/>
<keyword evidence="2" id="KW-0813">Transport</keyword>
<evidence type="ECO:0000256" key="5">
    <source>
        <dbReference type="ARBA" id="ARBA00022970"/>
    </source>
</evidence>
<feature type="transmembrane region" description="Helical" evidence="9">
    <location>
        <begin position="63"/>
        <end position="84"/>
    </location>
</feature>
<dbReference type="Proteomes" id="UP000199315">
    <property type="component" value="Unassembled WGS sequence"/>
</dbReference>
<dbReference type="STRING" id="1619234.SAMN05421730_10427"/>
<accession>A0A1D3TYE3</accession>
<keyword evidence="4 9" id="KW-0812">Transmembrane</keyword>
<dbReference type="AlphaFoldDB" id="A0A1D3TYE3"/>
<feature type="transmembrane region" description="Helical" evidence="9">
    <location>
        <begin position="40"/>
        <end position="57"/>
    </location>
</feature>
<sequence>MTWVFVQSLISGILSGGVYALFGVGITIIFGVMKMVDFSACSQLVWGMYFTWIFYAVTGLNCYYAIPFVVICMGALAFVIFKLIVRPLLGSNDTSFILVTLGLSYFLQNLAEFVFGTDPKTIPSPIKTSSIQIGEYTIGLPRFIAFCAMIVLVFAVYALLNKTTLGRAMRATAEKPEVAQMLGINTKKTFTIAFMIGVIFAGISGLLITPIYYVTPTSGSMFRTAAYIAVIIGGLGDIKGALVGGIVIGVIEGLVTGMISNDLGPVGIGLALLLVLYIRPQGFFGKGERRA</sequence>
<feature type="transmembrane region" description="Helical" evidence="9">
    <location>
        <begin position="12"/>
        <end position="33"/>
    </location>
</feature>
<dbReference type="GO" id="GO:0005886">
    <property type="term" value="C:plasma membrane"/>
    <property type="evidence" value="ECO:0007669"/>
    <property type="project" value="UniProtKB-SubCell"/>
</dbReference>
<dbReference type="RefSeq" id="WP_091236807.1">
    <property type="nucleotide sequence ID" value="NZ_FMKA01000042.1"/>
</dbReference>
<dbReference type="Pfam" id="PF02653">
    <property type="entry name" value="BPD_transp_2"/>
    <property type="match status" value="1"/>
</dbReference>
<feature type="transmembrane region" description="Helical" evidence="9">
    <location>
        <begin position="96"/>
        <end position="116"/>
    </location>
</feature>
<feature type="transmembrane region" description="Helical" evidence="9">
    <location>
        <begin position="225"/>
        <end position="251"/>
    </location>
</feature>
<evidence type="ECO:0000256" key="8">
    <source>
        <dbReference type="ARBA" id="ARBA00037998"/>
    </source>
</evidence>
<keyword evidence="11" id="KW-1185">Reference proteome</keyword>
<keyword evidence="5" id="KW-0029">Amino-acid transport</keyword>
<dbReference type="EMBL" id="FMKA01000042">
    <property type="protein sequence ID" value="SCP99457.1"/>
    <property type="molecule type" value="Genomic_DNA"/>
</dbReference>
<evidence type="ECO:0000256" key="4">
    <source>
        <dbReference type="ARBA" id="ARBA00022692"/>
    </source>
</evidence>
<evidence type="ECO:0000256" key="3">
    <source>
        <dbReference type="ARBA" id="ARBA00022475"/>
    </source>
</evidence>
<feature type="transmembrane region" description="Helical" evidence="9">
    <location>
        <begin position="190"/>
        <end position="213"/>
    </location>
</feature>
<dbReference type="InterPro" id="IPR001851">
    <property type="entry name" value="ABC_transp_permease"/>
</dbReference>
<evidence type="ECO:0000313" key="10">
    <source>
        <dbReference type="EMBL" id="SCP99457.1"/>
    </source>
</evidence>
<evidence type="ECO:0000256" key="7">
    <source>
        <dbReference type="ARBA" id="ARBA00023136"/>
    </source>
</evidence>
<feature type="transmembrane region" description="Helical" evidence="9">
    <location>
        <begin position="263"/>
        <end position="280"/>
    </location>
</feature>
<dbReference type="OrthoDB" id="9807115at2"/>
<evidence type="ECO:0000256" key="6">
    <source>
        <dbReference type="ARBA" id="ARBA00022989"/>
    </source>
</evidence>
<protein>
    <submittedName>
        <fullName evidence="10">Branched-chain amino acid transport system permease protein</fullName>
    </submittedName>
</protein>
<dbReference type="PANTHER" id="PTHR11795:SF445">
    <property type="entry name" value="AMINO ACID ABC TRANSPORTER PERMEASE PROTEIN"/>
    <property type="match status" value="1"/>
</dbReference>
<dbReference type="GO" id="GO:0006865">
    <property type="term" value="P:amino acid transport"/>
    <property type="evidence" value="ECO:0007669"/>
    <property type="project" value="UniProtKB-KW"/>
</dbReference>
<dbReference type="InterPro" id="IPR052157">
    <property type="entry name" value="BCAA_transport_permease"/>
</dbReference>
<feature type="transmembrane region" description="Helical" evidence="9">
    <location>
        <begin position="136"/>
        <end position="160"/>
    </location>
</feature>
<dbReference type="CDD" id="cd06582">
    <property type="entry name" value="TM_PBP1_LivH_like"/>
    <property type="match status" value="1"/>
</dbReference>
<organism evidence="10 11">
    <name type="scientific">Anaerobium acetethylicum</name>
    <dbReference type="NCBI Taxonomy" id="1619234"/>
    <lineage>
        <taxon>Bacteria</taxon>
        <taxon>Bacillati</taxon>
        <taxon>Bacillota</taxon>
        <taxon>Clostridia</taxon>
        <taxon>Lachnospirales</taxon>
        <taxon>Lachnospiraceae</taxon>
        <taxon>Anaerobium</taxon>
    </lineage>
</organism>